<sequence length="353" mass="40757">MVMKKIIFVIRSLAGGGAERVMLTLAKKFSKDGLHPIIIVFENIVAYDIPEGCDLILLKSKFNNRILRDIWWMKQIRSFCKQSGVIALISFLPKPNIYSIVSSAFLKHKVIISERNDPRRNASLKIDLLRKFFYPFADKIVFQTEEAKDYFNYINPGKCLCIPNPINSNLIDPYFGKRRKEFVNFCRFNNQKNLFLLIDSFKDVYKYHPDYHLSIYGEGELEDKLRQYIAEHSLEKCCMIKKFTKNIHEVIKDATCYVSSSDYEGISNSMLEAMAIGLPVICTDCPCGGARMIIRSYKNGILVKVGSKTELVKAMLWVISHQDEANKIAIEAINIRETLNENSIYIKWKKIVF</sequence>
<feature type="domain" description="Glycosyl transferase family 1" evidence="1">
    <location>
        <begin position="178"/>
        <end position="332"/>
    </location>
</feature>
<dbReference type="Pfam" id="PF13439">
    <property type="entry name" value="Glyco_transf_4"/>
    <property type="match status" value="1"/>
</dbReference>
<dbReference type="InterPro" id="IPR028098">
    <property type="entry name" value="Glyco_trans_4-like_N"/>
</dbReference>
<proteinExistence type="predicted"/>
<evidence type="ECO:0000313" key="3">
    <source>
        <dbReference type="EMBL" id="SFI12766.1"/>
    </source>
</evidence>
<feature type="domain" description="Glycosyltransferase subfamily 4-like N-terminal" evidence="2">
    <location>
        <begin position="16"/>
        <end position="168"/>
    </location>
</feature>
<dbReference type="Proteomes" id="UP000183639">
    <property type="component" value="Unassembled WGS sequence"/>
</dbReference>
<dbReference type="PANTHER" id="PTHR12526:SF630">
    <property type="entry name" value="GLYCOSYLTRANSFERASE"/>
    <property type="match status" value="1"/>
</dbReference>
<dbReference type="OrthoDB" id="267399at2"/>
<organism evidence="3 4">
    <name type="scientific">Selenomonas ruminantium</name>
    <dbReference type="NCBI Taxonomy" id="971"/>
    <lineage>
        <taxon>Bacteria</taxon>
        <taxon>Bacillati</taxon>
        <taxon>Bacillota</taxon>
        <taxon>Negativicutes</taxon>
        <taxon>Selenomonadales</taxon>
        <taxon>Selenomonadaceae</taxon>
        <taxon>Selenomonas</taxon>
    </lineage>
</organism>
<dbReference type="SUPFAM" id="SSF53756">
    <property type="entry name" value="UDP-Glycosyltransferase/glycogen phosphorylase"/>
    <property type="match status" value="1"/>
</dbReference>
<protein>
    <submittedName>
        <fullName evidence="3">Glycosyltransferase involved in cell wall bisynthesis</fullName>
    </submittedName>
</protein>
<evidence type="ECO:0000259" key="2">
    <source>
        <dbReference type="Pfam" id="PF13439"/>
    </source>
</evidence>
<evidence type="ECO:0000259" key="1">
    <source>
        <dbReference type="Pfam" id="PF00534"/>
    </source>
</evidence>
<dbReference type="Pfam" id="PF00534">
    <property type="entry name" value="Glycos_transf_1"/>
    <property type="match status" value="1"/>
</dbReference>
<reference evidence="3 4" key="1">
    <citation type="submission" date="2016-10" db="EMBL/GenBank/DDBJ databases">
        <authorList>
            <person name="de Groot N.N."/>
        </authorList>
    </citation>
    <scope>NUCLEOTIDE SEQUENCE [LARGE SCALE GENOMIC DNA]</scope>
    <source>
        <strain evidence="3 4">Z108</strain>
    </source>
</reference>
<dbReference type="AlphaFoldDB" id="A0A1I3FNN1"/>
<evidence type="ECO:0000313" key="4">
    <source>
        <dbReference type="Proteomes" id="UP000183639"/>
    </source>
</evidence>
<dbReference type="GO" id="GO:0016757">
    <property type="term" value="F:glycosyltransferase activity"/>
    <property type="evidence" value="ECO:0007669"/>
    <property type="project" value="InterPro"/>
</dbReference>
<dbReference type="RefSeq" id="WP_082336256.1">
    <property type="nucleotide sequence ID" value="NZ_FOQK01000016.1"/>
</dbReference>
<dbReference type="EMBL" id="FOQK01000016">
    <property type="protein sequence ID" value="SFI12766.1"/>
    <property type="molecule type" value="Genomic_DNA"/>
</dbReference>
<keyword evidence="3" id="KW-0808">Transferase</keyword>
<dbReference type="InterPro" id="IPR001296">
    <property type="entry name" value="Glyco_trans_1"/>
</dbReference>
<gene>
    <name evidence="3" type="ORF">SAMN04487861_11636</name>
</gene>
<accession>A0A1I3FNN1</accession>
<name>A0A1I3FNN1_SELRU</name>
<dbReference type="Gene3D" id="3.40.50.2000">
    <property type="entry name" value="Glycogen Phosphorylase B"/>
    <property type="match status" value="2"/>
</dbReference>
<dbReference type="PANTHER" id="PTHR12526">
    <property type="entry name" value="GLYCOSYLTRANSFERASE"/>
    <property type="match status" value="1"/>
</dbReference>